<dbReference type="NCBIfam" id="NF005559">
    <property type="entry name" value="PRK07231.1"/>
    <property type="match status" value="1"/>
</dbReference>
<gene>
    <name evidence="2" type="ORF">ACFSXZ_11375</name>
</gene>
<dbReference type="PRINTS" id="PR00080">
    <property type="entry name" value="SDRFAMILY"/>
</dbReference>
<dbReference type="EC" id="1.1.1.-" evidence="2"/>
<evidence type="ECO:0000313" key="2">
    <source>
        <dbReference type="EMBL" id="MFD2416923.1"/>
    </source>
</evidence>
<proteinExistence type="inferred from homology"/>
<keyword evidence="3" id="KW-1185">Reference proteome</keyword>
<dbReference type="InterPro" id="IPR036291">
    <property type="entry name" value="NAD(P)-bd_dom_sf"/>
</dbReference>
<comment type="similarity">
    <text evidence="1">Belongs to the short-chain dehydrogenases/reductases (SDR) family.</text>
</comment>
<dbReference type="Pfam" id="PF13561">
    <property type="entry name" value="adh_short_C2"/>
    <property type="match status" value="1"/>
</dbReference>
<dbReference type="PROSITE" id="PS00061">
    <property type="entry name" value="ADH_SHORT"/>
    <property type="match status" value="1"/>
</dbReference>
<dbReference type="InterPro" id="IPR020904">
    <property type="entry name" value="Sc_DH/Rdtase_CS"/>
</dbReference>
<evidence type="ECO:0000256" key="1">
    <source>
        <dbReference type="ARBA" id="ARBA00006484"/>
    </source>
</evidence>
<dbReference type="Gene3D" id="3.40.50.720">
    <property type="entry name" value="NAD(P)-binding Rossmann-like Domain"/>
    <property type="match status" value="1"/>
</dbReference>
<reference evidence="3" key="1">
    <citation type="journal article" date="2019" name="Int. J. Syst. Evol. Microbiol.">
        <title>The Global Catalogue of Microorganisms (GCM) 10K type strain sequencing project: providing services to taxonomists for standard genome sequencing and annotation.</title>
        <authorList>
            <consortium name="The Broad Institute Genomics Platform"/>
            <consortium name="The Broad Institute Genome Sequencing Center for Infectious Disease"/>
            <person name="Wu L."/>
            <person name="Ma J."/>
        </authorList>
    </citation>
    <scope>NUCLEOTIDE SEQUENCE [LARGE SCALE GENOMIC DNA]</scope>
    <source>
        <strain evidence="3">CGMCC 4.7645</strain>
    </source>
</reference>
<dbReference type="GO" id="GO:0016491">
    <property type="term" value="F:oxidoreductase activity"/>
    <property type="evidence" value="ECO:0007669"/>
    <property type="project" value="UniProtKB-KW"/>
</dbReference>
<accession>A0ABW5FQ07</accession>
<name>A0ABW5FQ07_9PSEU</name>
<evidence type="ECO:0000313" key="3">
    <source>
        <dbReference type="Proteomes" id="UP001597417"/>
    </source>
</evidence>
<comment type="caution">
    <text evidence="2">The sequence shown here is derived from an EMBL/GenBank/DDBJ whole genome shotgun (WGS) entry which is preliminary data.</text>
</comment>
<dbReference type="SUPFAM" id="SSF51735">
    <property type="entry name" value="NAD(P)-binding Rossmann-fold domains"/>
    <property type="match status" value="1"/>
</dbReference>
<sequence length="271" mass="27831">MTGAHEASGRLSGKVALVVGAGSSGPGWGNGKAAAVLFAREGAHVVAVDRDAAAVAETVALIEREGSTAIAVVGDVTRPESCEEMVAAATEVHGRLDILHNNVGILRQGGVVDQSLDDWHAVIDTNLTGTYLTCKAAIPAMLSSGGGSIVNVSSAAGMRYLGVPYASYAASKAGLLQLTVTTAVEYAARGIRVNTVVPGLIDTPMVAGSLRGAYGDDELEELRRVRNEQVPMGRMGEAWDVAHAALFLASDDAKYVTGTQLVVDGGLTAKC</sequence>
<organism evidence="2 3">
    <name type="scientific">Amycolatopsis pigmentata</name>
    <dbReference type="NCBI Taxonomy" id="450801"/>
    <lineage>
        <taxon>Bacteria</taxon>
        <taxon>Bacillati</taxon>
        <taxon>Actinomycetota</taxon>
        <taxon>Actinomycetes</taxon>
        <taxon>Pseudonocardiales</taxon>
        <taxon>Pseudonocardiaceae</taxon>
        <taxon>Amycolatopsis</taxon>
    </lineage>
</organism>
<dbReference type="EMBL" id="JBHUKR010000006">
    <property type="protein sequence ID" value="MFD2416923.1"/>
    <property type="molecule type" value="Genomic_DNA"/>
</dbReference>
<dbReference type="RefSeq" id="WP_378264158.1">
    <property type="nucleotide sequence ID" value="NZ_JBHUKR010000006.1"/>
</dbReference>
<dbReference type="PRINTS" id="PR00081">
    <property type="entry name" value="GDHRDH"/>
</dbReference>
<keyword evidence="2" id="KW-0560">Oxidoreductase</keyword>
<dbReference type="Proteomes" id="UP001597417">
    <property type="component" value="Unassembled WGS sequence"/>
</dbReference>
<dbReference type="PANTHER" id="PTHR42760">
    <property type="entry name" value="SHORT-CHAIN DEHYDROGENASES/REDUCTASES FAMILY MEMBER"/>
    <property type="match status" value="1"/>
</dbReference>
<protein>
    <submittedName>
        <fullName evidence="2">SDR family NAD(P)-dependent oxidoreductase</fullName>
        <ecNumber evidence="2">1.1.1.-</ecNumber>
    </submittedName>
</protein>
<dbReference type="InterPro" id="IPR002347">
    <property type="entry name" value="SDR_fam"/>
</dbReference>